<dbReference type="Gene3D" id="3.40.50.300">
    <property type="entry name" value="P-loop containing nucleotide triphosphate hydrolases"/>
    <property type="match status" value="1"/>
</dbReference>
<dbReference type="InterPro" id="IPR039430">
    <property type="entry name" value="Thymidylate_kin-like_dom"/>
</dbReference>
<proteinExistence type="inferred from homology"/>
<dbReference type="PANTHER" id="PTHR10344:SF1">
    <property type="entry name" value="THYMIDYLATE KINASE"/>
    <property type="match status" value="1"/>
</dbReference>
<dbReference type="Pfam" id="PF02223">
    <property type="entry name" value="Thymidylate_kin"/>
    <property type="match status" value="1"/>
</dbReference>
<reference evidence="3 4" key="1">
    <citation type="submission" date="2019-10" db="EMBL/GenBank/DDBJ databases">
        <authorList>
            <person name="Kayansamruaj P."/>
        </authorList>
    </citation>
    <scope>NUCLEOTIDE SEQUENCE [LARGE SCALE GENOMIC DNA]</scope>
    <source>
        <strain evidence="3">SDDV_Thai_2019</strain>
    </source>
</reference>
<dbReference type="InterPro" id="IPR027417">
    <property type="entry name" value="P-loop_NTPase"/>
</dbReference>
<protein>
    <submittedName>
        <fullName evidence="3">Thymidylate kinase</fullName>
    </submittedName>
</protein>
<accession>A0A7D5UKZ9</accession>
<dbReference type="SUPFAM" id="SSF52540">
    <property type="entry name" value="P-loop containing nucleoside triphosphate hydrolases"/>
    <property type="match status" value="1"/>
</dbReference>
<comment type="similarity">
    <text evidence="1">Belongs to the thymidylate kinase family.</text>
</comment>
<evidence type="ECO:0000313" key="4">
    <source>
        <dbReference type="Proteomes" id="UP000510602"/>
    </source>
</evidence>
<dbReference type="PANTHER" id="PTHR10344">
    <property type="entry name" value="THYMIDYLATE KINASE"/>
    <property type="match status" value="1"/>
</dbReference>
<organism evidence="3 4">
    <name type="scientific">Scale drop disease virus</name>
    <dbReference type="NCBI Taxonomy" id="1697349"/>
    <lineage>
        <taxon>Viruses</taxon>
        <taxon>Varidnaviria</taxon>
        <taxon>Bamfordvirae</taxon>
        <taxon>Nucleocytoviricota</taxon>
        <taxon>Megaviricetes</taxon>
        <taxon>Pimascovirales</taxon>
        <taxon>Pimascovirales incertae sedis</taxon>
        <taxon>Iridoviridae</taxon>
        <taxon>Alphairidovirinae</taxon>
        <taxon>Megalocytivirus</taxon>
        <taxon>Megalocytivirus lates1</taxon>
    </lineage>
</organism>
<dbReference type="Proteomes" id="UP000510602">
    <property type="component" value="Segment"/>
</dbReference>
<dbReference type="GO" id="GO:0006235">
    <property type="term" value="P:dTTP biosynthetic process"/>
    <property type="evidence" value="ECO:0007669"/>
    <property type="project" value="TreeGrafter"/>
</dbReference>
<sequence length="187" mass="21486">MGRGILISIEGIEKSGKSTQAIKLTAALKRLGHNVETVIIPMQILPLSANDRHVQMTVACNILAEQDQMKERLMSGESLVIDQYLFTSMAKSNSFDWVKGLYSNVIIPDLVIFLDTSLEETYKRGRVVCQRQQQNRFKEMIWNDLNHGFWKIVQGDESKNTIHSTVLRFALETIYSTHKEKPLNQFW</sequence>
<name>A0A7D5UKZ9_9VIRU</name>
<dbReference type="GO" id="GO:0006233">
    <property type="term" value="P:dTDP biosynthetic process"/>
    <property type="evidence" value="ECO:0007669"/>
    <property type="project" value="TreeGrafter"/>
</dbReference>
<keyword evidence="3" id="KW-0418">Kinase</keyword>
<evidence type="ECO:0000256" key="1">
    <source>
        <dbReference type="ARBA" id="ARBA00009776"/>
    </source>
</evidence>
<dbReference type="GO" id="GO:0006227">
    <property type="term" value="P:dUDP biosynthetic process"/>
    <property type="evidence" value="ECO:0007669"/>
    <property type="project" value="TreeGrafter"/>
</dbReference>
<feature type="domain" description="Thymidylate kinase-like" evidence="2">
    <location>
        <begin position="9"/>
        <end position="163"/>
    </location>
</feature>
<dbReference type="GO" id="GO:0004798">
    <property type="term" value="F:dTMP kinase activity"/>
    <property type="evidence" value="ECO:0007669"/>
    <property type="project" value="TreeGrafter"/>
</dbReference>
<evidence type="ECO:0000259" key="2">
    <source>
        <dbReference type="Pfam" id="PF02223"/>
    </source>
</evidence>
<keyword evidence="3" id="KW-0808">Transferase</keyword>
<evidence type="ECO:0000313" key="3">
    <source>
        <dbReference type="EMBL" id="QLI60763.1"/>
    </source>
</evidence>
<dbReference type="EMBL" id="MN562489">
    <property type="protein sequence ID" value="QLI60763.1"/>
    <property type="molecule type" value="Genomic_DNA"/>
</dbReference>